<dbReference type="EMBL" id="QEQD01000005">
    <property type="protein sequence ID" value="RDF04039.1"/>
    <property type="molecule type" value="Genomic_DNA"/>
</dbReference>
<dbReference type="AlphaFoldDB" id="A0A369ZGU2"/>
<evidence type="ECO:0000313" key="1">
    <source>
        <dbReference type="EMBL" id="RDF04039.1"/>
    </source>
</evidence>
<name>A0A369ZGU2_HAEPH</name>
<dbReference type="Proteomes" id="UP000253999">
    <property type="component" value="Unassembled WGS sequence"/>
</dbReference>
<evidence type="ECO:0000313" key="2">
    <source>
        <dbReference type="Proteomes" id="UP000253999"/>
    </source>
</evidence>
<organism evidence="1 2">
    <name type="scientific">Haemophilus parahaemolyticus</name>
    <dbReference type="NCBI Taxonomy" id="735"/>
    <lineage>
        <taxon>Bacteria</taxon>
        <taxon>Pseudomonadati</taxon>
        <taxon>Pseudomonadota</taxon>
        <taxon>Gammaproteobacteria</taxon>
        <taxon>Pasteurellales</taxon>
        <taxon>Pasteurellaceae</taxon>
        <taxon>Haemophilus</taxon>
    </lineage>
</organism>
<dbReference type="RefSeq" id="WP_040216221.1">
    <property type="nucleotide sequence ID" value="NZ_CAUQRN010000006.1"/>
</dbReference>
<sequence>MQVLRLGKLQNKVGKEISDGHAFSKHVIKQGEFKNVNVSTRENFEKHIEHVINNYTSFKELSNGRSAYWHEASGTVVIRNPKVKDGGTAFQPKDGRKYFDEKLK</sequence>
<reference evidence="1 2" key="1">
    <citation type="submission" date="2018-05" db="EMBL/GenBank/DDBJ databases">
        <title>Draft Genome Sequences for a Diverse set of 7 Haemophilus Species.</title>
        <authorList>
            <person name="Nichols M."/>
            <person name="Topaz N."/>
            <person name="Wang X."/>
            <person name="Wang X."/>
            <person name="Boxrud D."/>
        </authorList>
    </citation>
    <scope>NUCLEOTIDE SEQUENCE [LARGE SCALE GENOMIC DNA]</scope>
    <source>
        <strain evidence="1 2">C2010039593</strain>
    </source>
</reference>
<accession>A0A369ZGU2</accession>
<protein>
    <submittedName>
        <fullName evidence="1">MAFB alternative</fullName>
    </submittedName>
</protein>
<gene>
    <name evidence="1" type="ORF">DPV98_05795</name>
</gene>
<proteinExistence type="predicted"/>
<comment type="caution">
    <text evidence="1">The sequence shown here is derived from an EMBL/GenBank/DDBJ whole genome shotgun (WGS) entry which is preliminary data.</text>
</comment>